<organism evidence="1">
    <name type="scientific">Podoviridae sp. ctxqo3</name>
    <dbReference type="NCBI Taxonomy" id="2827755"/>
    <lineage>
        <taxon>Viruses</taxon>
        <taxon>Duplodnaviria</taxon>
        <taxon>Heunggongvirae</taxon>
        <taxon>Uroviricota</taxon>
        <taxon>Caudoviricetes</taxon>
    </lineage>
</organism>
<name>A0A8S5SYW9_9CAUD</name>
<protein>
    <submittedName>
        <fullName evidence="1">Uncharacterized protein</fullName>
    </submittedName>
</protein>
<reference evidence="1" key="1">
    <citation type="journal article" date="2021" name="Proc. Natl. Acad. Sci. U.S.A.">
        <title>A Catalog of Tens of Thousands of Viruses from Human Metagenomes Reveals Hidden Associations with Chronic Diseases.</title>
        <authorList>
            <person name="Tisza M.J."/>
            <person name="Buck C.B."/>
        </authorList>
    </citation>
    <scope>NUCLEOTIDE SEQUENCE</scope>
    <source>
        <strain evidence="1">Ctxqo3</strain>
    </source>
</reference>
<accession>A0A8S5SYW9</accession>
<evidence type="ECO:0000313" key="1">
    <source>
        <dbReference type="EMBL" id="DAF56209.1"/>
    </source>
</evidence>
<dbReference type="EMBL" id="BK032710">
    <property type="protein sequence ID" value="DAF56209.1"/>
    <property type="molecule type" value="Genomic_DNA"/>
</dbReference>
<sequence>MRTPAMYTKNLKNHVITTQMLLDCLFSVNKRAKNYRDQERKYRHMRYDYYDNEEKNRSKKEEYYRKKDLMLSIIEPVCIHREVFERSWRERIYDYDDEYWQYYEQGGFVHTGGYWDNELKEYVEFGDVIREEKDYRYYLFYDLGGNHTFHTPIHDIPKKYEHLQIIDIDELCTYGHEVEDLISTQFVKKVIELIESGEYKFVA</sequence>
<proteinExistence type="predicted"/>